<dbReference type="InterPro" id="IPR043148">
    <property type="entry name" value="TagF_C"/>
</dbReference>
<feature type="transmembrane region" description="Helical" evidence="2">
    <location>
        <begin position="145"/>
        <end position="164"/>
    </location>
</feature>
<evidence type="ECO:0000313" key="4">
    <source>
        <dbReference type="Proteomes" id="UP001500051"/>
    </source>
</evidence>
<feature type="transmembrane region" description="Helical" evidence="2">
    <location>
        <begin position="170"/>
        <end position="189"/>
    </location>
</feature>
<dbReference type="RefSeq" id="WP_344814255.1">
    <property type="nucleotide sequence ID" value="NZ_BAAAYX010000020.1"/>
</dbReference>
<sequence length="1183" mass="127175">MADPEQTQAYRLIVSELAVDLTAIAAGATGLGTLLLGARIPGLVLLVITLVAIIVREVWRGREAVPPGWQLGLVLVPRTLLVVGVAIALTPPRAPTSAGLAAGIGAALLVAVLASEPVLRRAASHRVRFVAHLPGVPADRPQRDLVTPTIGANLAAAGAGWLLALLGVSPWWWTVLCVVALVPAAVLALDGRRKILESRRLRDSVPSAVAAYAPEFVVYTSRPDDASYQITMWLPYLQRAGRRFVIITRDRVPAEALAGLTDVPVIESRRISDLDPMVVPSLRAAFYVNASSGNGAFVRYHQLTHVYLGHGDSDKPPSYNPTHAMYDQVFAAGPAATRRYAAHGVRIPPEKFRVVGRPQAEDVTPATRAISEAEQPVVLYAPTWKGHVEETMLYSLPVGETIVSALLARGASVIFRAHPFSYEDPTDAATIVRIQSLLAADAARSGRPHRWGPAAESELGVLDCMNISDAMVTDVSSVVSDYLFSGKPFAMIAVPSEPEAFRGEYPVSRASYVVRGDLADLEPTLDQMLGADPVAPERLATRSDYLGDFPAETYADAFVNAVREVATQHAGGSGPADDEEVRDASESEISGTGEPDAEDAPTAEVRAGLATRLAGYRRALESIVLNLAGTGFALIALLCALVGAPVLLVGLLGLAGLVIGFAASRKDLGDRARWERLLGRAGVTRAVLLGLLLVVAHREESGLVVVVAVVMLTAALVAESFIARCWGRLGLEVRDFPQVEAEVTEKLPRGWVMVSGTGALALGLVFITLGLPALITGLLALAAFVIAVEALTRGLTRAGLVVSADERLPAALRAYAPEFVVYFSSTVGAAYQVDMWLPYFQRIGRPYIFVTRTVPMLREIAQITAAAGVQVPIIFRPTLRSVEEIVVPSLSTAFYVNNAARNSHLVERRELTHVWLNHGDSEKPACYNPVHAIYDLLFAAGQAGVDRYARHGVTIPMEKFRVVGRPQVEVITPARRPVEAAQPPTVLYAPTWQGPFSDSRVFSLPLGRQIVEALLTRGARVVFRAHPFNYRYRECVAMIEEIGRILAADRAATGRDHVWGAAAEQEMTVEDCFNVSDAMISDVSAVVSDYLRSDKPFAIVSVGRTPDQLLAEAPAARAAYVLQEDLSNLADVCDKLLGVDPLADVRQETKVYYLGDFPEPYADGFLDAARAVVDRRDGISTGL</sequence>
<feature type="transmembrane region" description="Helical" evidence="2">
    <location>
        <begin position="773"/>
        <end position="791"/>
    </location>
</feature>
<feature type="region of interest" description="Disordered" evidence="1">
    <location>
        <begin position="569"/>
        <end position="602"/>
    </location>
</feature>
<feature type="transmembrane region" description="Helical" evidence="2">
    <location>
        <begin position="644"/>
        <end position="665"/>
    </location>
</feature>
<feature type="transmembrane region" description="Helical" evidence="2">
    <location>
        <begin position="12"/>
        <end position="34"/>
    </location>
</feature>
<feature type="transmembrane region" description="Helical" evidence="2">
    <location>
        <begin position="677"/>
        <end position="696"/>
    </location>
</feature>
<feature type="transmembrane region" description="Helical" evidence="2">
    <location>
        <begin position="619"/>
        <end position="638"/>
    </location>
</feature>
<dbReference type="SUPFAM" id="SSF53756">
    <property type="entry name" value="UDP-Glycosyltransferase/glycogen phosphorylase"/>
    <property type="match status" value="1"/>
</dbReference>
<dbReference type="Gene3D" id="3.40.50.12580">
    <property type="match status" value="2"/>
</dbReference>
<reference evidence="4" key="1">
    <citation type="journal article" date="2019" name="Int. J. Syst. Evol. Microbiol.">
        <title>The Global Catalogue of Microorganisms (GCM) 10K type strain sequencing project: providing services to taxonomists for standard genome sequencing and annotation.</title>
        <authorList>
            <consortium name="The Broad Institute Genomics Platform"/>
            <consortium name="The Broad Institute Genome Sequencing Center for Infectious Disease"/>
            <person name="Wu L."/>
            <person name="Ma J."/>
        </authorList>
    </citation>
    <scope>NUCLEOTIDE SEQUENCE [LARGE SCALE GENOMIC DNA]</scope>
    <source>
        <strain evidence="4">JCM 16548</strain>
    </source>
</reference>
<comment type="caution">
    <text evidence="3">The sequence shown here is derived from an EMBL/GenBank/DDBJ whole genome shotgun (WGS) entry which is preliminary data.</text>
</comment>
<keyword evidence="2" id="KW-0472">Membrane</keyword>
<protein>
    <recommendedName>
        <fullName evidence="5">CDP-Glycerol:Poly(Glycerophosphate) glycerophosphotransferase</fullName>
    </recommendedName>
</protein>
<organism evidence="3 4">
    <name type="scientific">Microlunatus aurantiacus</name>
    <dbReference type="NCBI Taxonomy" id="446786"/>
    <lineage>
        <taxon>Bacteria</taxon>
        <taxon>Bacillati</taxon>
        <taxon>Actinomycetota</taxon>
        <taxon>Actinomycetes</taxon>
        <taxon>Propionibacteriales</taxon>
        <taxon>Propionibacteriaceae</taxon>
        <taxon>Microlunatus</taxon>
    </lineage>
</organism>
<gene>
    <name evidence="3" type="ORF">GCM10022204_40350</name>
</gene>
<dbReference type="EMBL" id="BAAAYX010000020">
    <property type="protein sequence ID" value="GAA3716510.1"/>
    <property type="molecule type" value="Genomic_DNA"/>
</dbReference>
<feature type="transmembrane region" description="Helical" evidence="2">
    <location>
        <begin position="71"/>
        <end position="91"/>
    </location>
</feature>
<feature type="transmembrane region" description="Helical" evidence="2">
    <location>
        <begin position="40"/>
        <end position="59"/>
    </location>
</feature>
<accession>A0ABP7EFI6</accession>
<evidence type="ECO:0008006" key="5">
    <source>
        <dbReference type="Google" id="ProtNLM"/>
    </source>
</evidence>
<name>A0ABP7EFI6_9ACTN</name>
<keyword evidence="2" id="KW-1133">Transmembrane helix</keyword>
<evidence type="ECO:0000256" key="1">
    <source>
        <dbReference type="SAM" id="MobiDB-lite"/>
    </source>
</evidence>
<dbReference type="InterPro" id="IPR051612">
    <property type="entry name" value="Teichoic_Acid_Biosynth"/>
</dbReference>
<feature type="transmembrane region" description="Helical" evidence="2">
    <location>
        <begin position="702"/>
        <end position="726"/>
    </location>
</feature>
<proteinExistence type="predicted"/>
<feature type="transmembrane region" description="Helical" evidence="2">
    <location>
        <begin position="97"/>
        <end position="119"/>
    </location>
</feature>
<dbReference type="PANTHER" id="PTHR37316">
    <property type="entry name" value="TEICHOIC ACID GLYCEROL-PHOSPHATE PRIMASE"/>
    <property type="match status" value="1"/>
</dbReference>
<dbReference type="Pfam" id="PF04464">
    <property type="entry name" value="Glyphos_transf"/>
    <property type="match status" value="2"/>
</dbReference>
<evidence type="ECO:0000313" key="3">
    <source>
        <dbReference type="EMBL" id="GAA3716510.1"/>
    </source>
</evidence>
<dbReference type="PANTHER" id="PTHR37316:SF3">
    <property type="entry name" value="TEICHOIC ACID GLYCEROL-PHOSPHATE TRANSFERASE"/>
    <property type="match status" value="1"/>
</dbReference>
<evidence type="ECO:0000256" key="2">
    <source>
        <dbReference type="SAM" id="Phobius"/>
    </source>
</evidence>
<keyword evidence="2" id="KW-0812">Transmembrane</keyword>
<dbReference type="Proteomes" id="UP001500051">
    <property type="component" value="Unassembled WGS sequence"/>
</dbReference>
<dbReference type="InterPro" id="IPR007554">
    <property type="entry name" value="Glycerophosphate_synth"/>
</dbReference>
<keyword evidence="4" id="KW-1185">Reference proteome</keyword>